<name>A0A8S5N853_9CAUD</name>
<organism evidence="1">
    <name type="scientific">Siphoviridae sp. ctfW121</name>
    <dbReference type="NCBI Taxonomy" id="2826413"/>
    <lineage>
        <taxon>Viruses</taxon>
        <taxon>Duplodnaviria</taxon>
        <taxon>Heunggongvirae</taxon>
        <taxon>Uroviricota</taxon>
        <taxon>Caudoviricetes</taxon>
    </lineage>
</organism>
<sequence>MSSNCNYFSSFFDYFPLFQIATVCYHRNINFFRWCKNNDKQ</sequence>
<protein>
    <submittedName>
        <fullName evidence="1">Uncharacterized protein</fullName>
    </submittedName>
</protein>
<evidence type="ECO:0000313" key="1">
    <source>
        <dbReference type="EMBL" id="DAD90878.1"/>
    </source>
</evidence>
<reference evidence="1" key="1">
    <citation type="journal article" date="2021" name="Proc. Natl. Acad. Sci. U.S.A.">
        <title>A Catalog of Tens of Thousands of Viruses from Human Metagenomes Reveals Hidden Associations with Chronic Diseases.</title>
        <authorList>
            <person name="Tisza M.J."/>
            <person name="Buck C.B."/>
        </authorList>
    </citation>
    <scope>NUCLEOTIDE SEQUENCE</scope>
    <source>
        <strain evidence="1">CtfW121</strain>
    </source>
</reference>
<accession>A0A8S5N853</accession>
<dbReference type="EMBL" id="BK015096">
    <property type="protein sequence ID" value="DAD90878.1"/>
    <property type="molecule type" value="Genomic_DNA"/>
</dbReference>
<proteinExistence type="predicted"/>